<dbReference type="GO" id="GO:0016791">
    <property type="term" value="F:phosphatase activity"/>
    <property type="evidence" value="ECO:0007669"/>
    <property type="project" value="TreeGrafter"/>
</dbReference>
<dbReference type="CDD" id="cd07516">
    <property type="entry name" value="HAD_Pase"/>
    <property type="match status" value="1"/>
</dbReference>
<dbReference type="PANTHER" id="PTHR10000">
    <property type="entry name" value="PHOSPHOSERINE PHOSPHATASE"/>
    <property type="match status" value="1"/>
</dbReference>
<reference evidence="1 2" key="1">
    <citation type="submission" date="2015-01" db="EMBL/GenBank/DDBJ databases">
        <title>Jeotgalibacillus campisalis genome sequencing.</title>
        <authorList>
            <person name="Goh K.M."/>
            <person name="Chan K.-G."/>
            <person name="Yaakop A.S."/>
            <person name="Ee R."/>
            <person name="Gan H.M."/>
            <person name="Chan C.S."/>
        </authorList>
    </citation>
    <scope>NUCLEOTIDE SEQUENCE [LARGE SCALE GENOMIC DNA]</scope>
    <source>
        <strain evidence="1 2">SF-57</strain>
    </source>
</reference>
<dbReference type="GO" id="GO:0005829">
    <property type="term" value="C:cytosol"/>
    <property type="evidence" value="ECO:0007669"/>
    <property type="project" value="TreeGrafter"/>
</dbReference>
<keyword evidence="2" id="KW-1185">Reference proteome</keyword>
<dbReference type="InterPro" id="IPR023214">
    <property type="entry name" value="HAD_sf"/>
</dbReference>
<protein>
    <recommendedName>
        <fullName evidence="3">Phosphoglycolate phosphatase</fullName>
    </recommendedName>
</protein>
<comment type="caution">
    <text evidence="1">The sequence shown here is derived from an EMBL/GenBank/DDBJ whole genome shotgun (WGS) entry which is preliminary data.</text>
</comment>
<dbReference type="Proteomes" id="UP000031972">
    <property type="component" value="Unassembled WGS sequence"/>
</dbReference>
<dbReference type="SFLD" id="SFLDG01144">
    <property type="entry name" value="C2.B.4:_PGP_Like"/>
    <property type="match status" value="1"/>
</dbReference>
<dbReference type="AlphaFoldDB" id="A0A0C2VVA0"/>
<dbReference type="Pfam" id="PF08282">
    <property type="entry name" value="Hydrolase_3"/>
    <property type="match status" value="1"/>
</dbReference>
<evidence type="ECO:0008006" key="3">
    <source>
        <dbReference type="Google" id="ProtNLM"/>
    </source>
</evidence>
<dbReference type="PROSITE" id="PS01229">
    <property type="entry name" value="COF_2"/>
    <property type="match status" value="1"/>
</dbReference>
<evidence type="ECO:0000313" key="1">
    <source>
        <dbReference type="EMBL" id="KIL52842.1"/>
    </source>
</evidence>
<dbReference type="SFLD" id="SFLDG01140">
    <property type="entry name" value="C2.B:_Phosphomannomutase_and_P"/>
    <property type="match status" value="1"/>
</dbReference>
<proteinExistence type="predicted"/>
<dbReference type="EMBL" id="JXRR01000001">
    <property type="protein sequence ID" value="KIL52842.1"/>
    <property type="molecule type" value="Genomic_DNA"/>
</dbReference>
<dbReference type="PATRIC" id="fig|220754.4.peg.174"/>
<evidence type="ECO:0000313" key="2">
    <source>
        <dbReference type="Proteomes" id="UP000031972"/>
    </source>
</evidence>
<dbReference type="SUPFAM" id="SSF56784">
    <property type="entry name" value="HAD-like"/>
    <property type="match status" value="1"/>
</dbReference>
<organism evidence="1 2">
    <name type="scientific">Jeotgalibacillus campisalis</name>
    <dbReference type="NCBI Taxonomy" id="220754"/>
    <lineage>
        <taxon>Bacteria</taxon>
        <taxon>Bacillati</taxon>
        <taxon>Bacillota</taxon>
        <taxon>Bacilli</taxon>
        <taxon>Bacillales</taxon>
        <taxon>Caryophanaceae</taxon>
        <taxon>Jeotgalibacillus</taxon>
    </lineage>
</organism>
<name>A0A0C2VVA0_9BACL</name>
<dbReference type="OrthoDB" id="9790031at2"/>
<dbReference type="NCBIfam" id="TIGR01484">
    <property type="entry name" value="HAD-SF-IIB"/>
    <property type="match status" value="1"/>
</dbReference>
<dbReference type="GO" id="GO:0000287">
    <property type="term" value="F:magnesium ion binding"/>
    <property type="evidence" value="ECO:0007669"/>
    <property type="project" value="TreeGrafter"/>
</dbReference>
<dbReference type="InterPro" id="IPR036412">
    <property type="entry name" value="HAD-like_sf"/>
</dbReference>
<dbReference type="PANTHER" id="PTHR10000:SF55">
    <property type="entry name" value="5-AMINO-6-(5-PHOSPHO-D-RIBITYLAMINO)URACIL PHOSPHATASE YCSE"/>
    <property type="match status" value="1"/>
</dbReference>
<dbReference type="Gene3D" id="3.40.50.1000">
    <property type="entry name" value="HAD superfamily/HAD-like"/>
    <property type="match status" value="2"/>
</dbReference>
<gene>
    <name evidence="1" type="ORF">KR50_01710</name>
</gene>
<sequence>MESKNIKLIALDMDGTLLKNDHTVSDYTRKTIKEAQQKGVKVMVSTGRPLINCQEIVESLELASYLITVNGSEIWDADLNLIDRTMIDVEHIDQMYRLAQQHETHYWSSTVGGVWNKTTSFPQTLDEHEWLKFGFDIEDDAVRESIREELATNEFLEVTNSSETNIEVNAAGINKAAAIRKVCDLLNITMDEVMTVGDSLNDLAMIKEAGVGVAMGNAQQKVKQEADWITETNEQDGVAKAIKKFVL</sequence>
<accession>A0A0C2VVA0</accession>
<dbReference type="Gene3D" id="3.30.1240.10">
    <property type="match status" value="2"/>
</dbReference>
<dbReference type="RefSeq" id="WP_041053632.1">
    <property type="nucleotide sequence ID" value="NZ_JXRR01000001.1"/>
</dbReference>
<dbReference type="InterPro" id="IPR006379">
    <property type="entry name" value="HAD-SF_hydro_IIB"/>
</dbReference>
<dbReference type="SFLD" id="SFLDS00003">
    <property type="entry name" value="Haloacid_Dehalogenase"/>
    <property type="match status" value="1"/>
</dbReference>